<name>A0A4Q0S1Q8_9BRAD</name>
<dbReference type="EMBL" id="LBJQ01000082">
    <property type="protein sequence ID" value="RXH26452.1"/>
    <property type="molecule type" value="Genomic_DNA"/>
</dbReference>
<dbReference type="Proteomes" id="UP000289546">
    <property type="component" value="Unassembled WGS sequence"/>
</dbReference>
<reference evidence="1 2" key="1">
    <citation type="submission" date="2015-04" db="EMBL/GenBank/DDBJ databases">
        <title>Comparative genomics of rhizobia nodulating Arachis hypogaea in China.</title>
        <authorList>
            <person name="Li Y."/>
        </authorList>
    </citation>
    <scope>NUCLEOTIDE SEQUENCE [LARGE SCALE GENOMIC DNA]</scope>
    <source>
        <strain evidence="1 2">CCBAU 51757</strain>
    </source>
</reference>
<protein>
    <submittedName>
        <fullName evidence="1">Uncharacterized protein</fullName>
    </submittedName>
</protein>
<proteinExistence type="predicted"/>
<sequence length="71" mass="7870">MAARRGGLVANKALARKLATLFWRVMVKGLDFVETGVAQYEAKVLETKHRILRRLARQLGQQIIPNPATGA</sequence>
<organism evidence="1 2">
    <name type="scientific">Bradyrhizobium nanningense</name>
    <dbReference type="NCBI Taxonomy" id="1325118"/>
    <lineage>
        <taxon>Bacteria</taxon>
        <taxon>Pseudomonadati</taxon>
        <taxon>Pseudomonadota</taxon>
        <taxon>Alphaproteobacteria</taxon>
        <taxon>Hyphomicrobiales</taxon>
        <taxon>Nitrobacteraceae</taxon>
        <taxon>Bradyrhizobium</taxon>
    </lineage>
</organism>
<gene>
    <name evidence="1" type="ORF">XH99_20295</name>
</gene>
<dbReference type="AlphaFoldDB" id="A0A4Q0S1Q8"/>
<evidence type="ECO:0000313" key="2">
    <source>
        <dbReference type="Proteomes" id="UP000289546"/>
    </source>
</evidence>
<comment type="caution">
    <text evidence="1">The sequence shown here is derived from an EMBL/GenBank/DDBJ whole genome shotgun (WGS) entry which is preliminary data.</text>
</comment>
<accession>A0A4Q0S1Q8</accession>
<keyword evidence="2" id="KW-1185">Reference proteome</keyword>
<evidence type="ECO:0000313" key="1">
    <source>
        <dbReference type="EMBL" id="RXH26452.1"/>
    </source>
</evidence>